<accession>A0A5N6ETZ2</accession>
<dbReference type="InterPro" id="IPR053137">
    <property type="entry name" value="NLR-like"/>
</dbReference>
<keyword evidence="2" id="KW-1185">Reference proteome</keyword>
<evidence type="ECO:0000313" key="2">
    <source>
        <dbReference type="Proteomes" id="UP000326799"/>
    </source>
</evidence>
<protein>
    <recommendedName>
        <fullName evidence="3">Nucleoside phosphorylase domain-containing protein</fullName>
    </recommendedName>
</protein>
<dbReference type="AlphaFoldDB" id="A0A5N6ETZ2"/>
<gene>
    <name evidence="1" type="ORF">BDV33DRAFT_204035</name>
</gene>
<reference evidence="1 2" key="1">
    <citation type="submission" date="2019-04" db="EMBL/GenBank/DDBJ databases">
        <title>Fungal friends and foes A comparative genomics study of 23 Aspergillus species from section Flavi.</title>
        <authorList>
            <consortium name="DOE Joint Genome Institute"/>
            <person name="Kjaerbolling I."/>
            <person name="Vesth T.C."/>
            <person name="Frisvad J.C."/>
            <person name="Nybo J.L."/>
            <person name="Theobald S."/>
            <person name="Kildgaard S."/>
            <person name="Petersen T.I."/>
            <person name="Kuo A."/>
            <person name="Sato A."/>
            <person name="Lyhne E.K."/>
            <person name="Kogle M.E."/>
            <person name="Wiebenga A."/>
            <person name="Kun R.S."/>
            <person name="Lubbers R.J."/>
            <person name="Makela M.R."/>
            <person name="Barry K."/>
            <person name="Chovatia M."/>
            <person name="Clum A."/>
            <person name="Daum C."/>
            <person name="Haridas S."/>
            <person name="He G."/>
            <person name="LaButti K."/>
            <person name="Lipzen A."/>
            <person name="Mondo S."/>
            <person name="Pangilinan J."/>
            <person name="Riley R."/>
            <person name="Salamov A."/>
            <person name="Simmons B.A."/>
            <person name="Magnuson J.K."/>
            <person name="Henrissat B."/>
            <person name="Mortensen U.H."/>
            <person name="Larsen T.O."/>
            <person name="De vries R.P."/>
            <person name="Grigoriev I.V."/>
            <person name="Machida M."/>
            <person name="Baker S.E."/>
            <person name="Andersen M.R."/>
        </authorList>
    </citation>
    <scope>NUCLEOTIDE SEQUENCE [LARGE SCALE GENOMIC DNA]</scope>
    <source>
        <strain evidence="1 2">CBS 126849</strain>
    </source>
</reference>
<dbReference type="PANTHER" id="PTHR46082:SF11">
    <property type="entry name" value="AAA+ ATPASE DOMAIN-CONTAINING PROTEIN-RELATED"/>
    <property type="match status" value="1"/>
</dbReference>
<sequence length="350" mass="38828">MESAGLMPDFPCIMIRGICDYADSHRNNQWQGYAALVAAAYAKELLGYVPRDQVSKEGLEAEIRSSLAEDLGGLSQTAKNVEPTLDIFTEDSQSCSGFHVPQEACEKLAEVLCKDPDLHQLYSKALTMFEKERFSKDHDEILERFFKSLRSEATDTLHLQASNIYFLIHPPTSIPDAIQLGGIRSLSKLLEEQFNQVAAGQYAWMKGLREIGYSYYEIADFLCQAKFDAPWIYFEPADFNSSAKYPKDGAHVKGCVHSVCGDLAETYTQSFHLGEPSGAEEIEELCGLAGVIPASRDPNKWNGAVTFRDQSSVAIVSYAKFRENGELDSRAILDRITTALHRACAAAGHM</sequence>
<dbReference type="PANTHER" id="PTHR46082">
    <property type="entry name" value="ATP/GTP-BINDING PROTEIN-RELATED"/>
    <property type="match status" value="1"/>
</dbReference>
<dbReference type="Gene3D" id="3.40.50.1580">
    <property type="entry name" value="Nucleoside phosphorylase domain"/>
    <property type="match status" value="1"/>
</dbReference>
<dbReference type="EMBL" id="ML733434">
    <property type="protein sequence ID" value="KAB8219920.1"/>
    <property type="molecule type" value="Genomic_DNA"/>
</dbReference>
<dbReference type="Proteomes" id="UP000326799">
    <property type="component" value="Unassembled WGS sequence"/>
</dbReference>
<evidence type="ECO:0008006" key="3">
    <source>
        <dbReference type="Google" id="ProtNLM"/>
    </source>
</evidence>
<dbReference type="InterPro" id="IPR035994">
    <property type="entry name" value="Nucleoside_phosphorylase_sf"/>
</dbReference>
<dbReference type="GO" id="GO:0003824">
    <property type="term" value="F:catalytic activity"/>
    <property type="evidence" value="ECO:0007669"/>
    <property type="project" value="InterPro"/>
</dbReference>
<name>A0A5N6ETZ2_9EURO</name>
<organism evidence="1 2">
    <name type="scientific">Aspergillus novoparasiticus</name>
    <dbReference type="NCBI Taxonomy" id="986946"/>
    <lineage>
        <taxon>Eukaryota</taxon>
        <taxon>Fungi</taxon>
        <taxon>Dikarya</taxon>
        <taxon>Ascomycota</taxon>
        <taxon>Pezizomycotina</taxon>
        <taxon>Eurotiomycetes</taxon>
        <taxon>Eurotiomycetidae</taxon>
        <taxon>Eurotiales</taxon>
        <taxon>Aspergillaceae</taxon>
        <taxon>Aspergillus</taxon>
        <taxon>Aspergillus subgen. Circumdati</taxon>
    </lineage>
</organism>
<proteinExistence type="predicted"/>
<dbReference type="GO" id="GO:0009116">
    <property type="term" value="P:nucleoside metabolic process"/>
    <property type="evidence" value="ECO:0007669"/>
    <property type="project" value="InterPro"/>
</dbReference>
<evidence type="ECO:0000313" key="1">
    <source>
        <dbReference type="EMBL" id="KAB8219920.1"/>
    </source>
</evidence>
<dbReference type="SUPFAM" id="SSF53167">
    <property type="entry name" value="Purine and uridine phosphorylases"/>
    <property type="match status" value="1"/>
</dbReference>